<feature type="transmembrane region" description="Helical" evidence="6">
    <location>
        <begin position="86"/>
        <end position="110"/>
    </location>
</feature>
<sequence length="387" mass="39849">MTPAKQVGWAGVALGFLAFFIAVPPIMVRSPVVIALVALAGVTAGVLAVRGGERRLGWGAVVAGLIGIAGGYAATQSGETNLKSVVVWGALLASTLRYATPLTFGALGGLFSERSGVINIALEGMMLIGAFFGAWGADVTGSWVLGIVIAIAAGAVFAALHALFAITFRADQIVSGTALNLLAVGITGYLYVQIYGTDGTPDDLPRVPDVNLPIKSVPFFGDVFGSLNLLVWLALAMVLVTWVVVFRTAWGLRLRSAGENPLAAETAGLSVVRTRYLAVMVSGGLAALGGAFLSIGFLHTFSQNMTAGRGFIALAALIFGRWRPGTALLATLLFGFGSALAQALPVFSPSGAVLFQALPYVLTLIAVTGLIGRSIPPLALGRPLPKS</sequence>
<feature type="transmembrane region" description="Helical" evidence="6">
    <location>
        <begin position="327"/>
        <end position="347"/>
    </location>
</feature>
<keyword evidence="5 6" id="KW-0472">Membrane</keyword>
<organism evidence="7 8">
    <name type="scientific">Solirubrobacter ginsenosidimutans</name>
    <dbReference type="NCBI Taxonomy" id="490573"/>
    <lineage>
        <taxon>Bacteria</taxon>
        <taxon>Bacillati</taxon>
        <taxon>Actinomycetota</taxon>
        <taxon>Thermoleophilia</taxon>
        <taxon>Solirubrobacterales</taxon>
        <taxon>Solirubrobacteraceae</taxon>
        <taxon>Solirubrobacter</taxon>
    </lineage>
</organism>
<dbReference type="CDD" id="cd06580">
    <property type="entry name" value="TM_PBP1_transp_TpRbsC_like"/>
    <property type="match status" value="1"/>
</dbReference>
<dbReference type="Proteomes" id="UP001149140">
    <property type="component" value="Unassembled WGS sequence"/>
</dbReference>
<dbReference type="AlphaFoldDB" id="A0A9X3S3W0"/>
<comment type="caution">
    <text evidence="7">The sequence shown here is derived from an EMBL/GenBank/DDBJ whole genome shotgun (WGS) entry which is preliminary data.</text>
</comment>
<dbReference type="PANTHER" id="PTHR43370">
    <property type="entry name" value="SUGAR ABC TRANSPORTER INTEGRAL MEMBRANE PROTEIN-RELATED"/>
    <property type="match status" value="1"/>
</dbReference>
<feature type="transmembrane region" description="Helical" evidence="6">
    <location>
        <begin position="143"/>
        <end position="166"/>
    </location>
</feature>
<feature type="transmembrane region" description="Helical" evidence="6">
    <location>
        <begin position="276"/>
        <end position="295"/>
    </location>
</feature>
<dbReference type="Pfam" id="PF02653">
    <property type="entry name" value="BPD_transp_2"/>
    <property type="match status" value="1"/>
</dbReference>
<name>A0A9X3S3W0_9ACTN</name>
<evidence type="ECO:0000313" key="7">
    <source>
        <dbReference type="EMBL" id="MDA0163817.1"/>
    </source>
</evidence>
<evidence type="ECO:0000256" key="3">
    <source>
        <dbReference type="ARBA" id="ARBA00022692"/>
    </source>
</evidence>
<feature type="transmembrane region" description="Helical" evidence="6">
    <location>
        <begin position="117"/>
        <end position="137"/>
    </location>
</feature>
<reference evidence="7" key="1">
    <citation type="submission" date="2022-10" db="EMBL/GenBank/DDBJ databases">
        <title>The WGS of Solirubrobacter ginsenosidimutans DSM 21036.</title>
        <authorList>
            <person name="Jiang Z."/>
        </authorList>
    </citation>
    <scope>NUCLEOTIDE SEQUENCE</scope>
    <source>
        <strain evidence="7">DSM 21036</strain>
    </source>
</reference>
<dbReference type="EMBL" id="JAPDOD010000028">
    <property type="protein sequence ID" value="MDA0163817.1"/>
    <property type="molecule type" value="Genomic_DNA"/>
</dbReference>
<evidence type="ECO:0000313" key="8">
    <source>
        <dbReference type="Proteomes" id="UP001149140"/>
    </source>
</evidence>
<evidence type="ECO:0000256" key="6">
    <source>
        <dbReference type="SAM" id="Phobius"/>
    </source>
</evidence>
<keyword evidence="2" id="KW-1003">Cell membrane</keyword>
<feature type="transmembrane region" description="Helical" evidence="6">
    <location>
        <begin position="229"/>
        <end position="250"/>
    </location>
</feature>
<evidence type="ECO:0000256" key="4">
    <source>
        <dbReference type="ARBA" id="ARBA00022989"/>
    </source>
</evidence>
<feature type="transmembrane region" description="Helical" evidence="6">
    <location>
        <begin position="353"/>
        <end position="372"/>
    </location>
</feature>
<feature type="transmembrane region" description="Helical" evidence="6">
    <location>
        <begin position="56"/>
        <end position="74"/>
    </location>
</feature>
<evidence type="ECO:0000256" key="5">
    <source>
        <dbReference type="ARBA" id="ARBA00023136"/>
    </source>
</evidence>
<evidence type="ECO:0000256" key="1">
    <source>
        <dbReference type="ARBA" id="ARBA00004651"/>
    </source>
</evidence>
<gene>
    <name evidence="7" type="ORF">OM076_26335</name>
</gene>
<dbReference type="InterPro" id="IPR001851">
    <property type="entry name" value="ABC_transp_permease"/>
</dbReference>
<feature type="transmembrane region" description="Helical" evidence="6">
    <location>
        <begin position="178"/>
        <end position="196"/>
    </location>
</feature>
<protein>
    <submittedName>
        <fullName evidence="7">ABC transporter permease</fullName>
    </submittedName>
</protein>
<dbReference type="PANTHER" id="PTHR43370:SF1">
    <property type="entry name" value="GUANOSINE ABC TRANSPORTER PERMEASE PROTEIN NUPQ"/>
    <property type="match status" value="1"/>
</dbReference>
<proteinExistence type="predicted"/>
<feature type="transmembrane region" description="Helical" evidence="6">
    <location>
        <begin position="7"/>
        <end position="26"/>
    </location>
</feature>
<dbReference type="GO" id="GO:0005886">
    <property type="term" value="C:plasma membrane"/>
    <property type="evidence" value="ECO:0007669"/>
    <property type="project" value="UniProtKB-SubCell"/>
</dbReference>
<feature type="transmembrane region" description="Helical" evidence="6">
    <location>
        <begin position="32"/>
        <end position="49"/>
    </location>
</feature>
<keyword evidence="8" id="KW-1185">Reference proteome</keyword>
<dbReference type="GO" id="GO:0022857">
    <property type="term" value="F:transmembrane transporter activity"/>
    <property type="evidence" value="ECO:0007669"/>
    <property type="project" value="InterPro"/>
</dbReference>
<keyword evidence="4 6" id="KW-1133">Transmembrane helix</keyword>
<accession>A0A9X3S3W0</accession>
<evidence type="ECO:0000256" key="2">
    <source>
        <dbReference type="ARBA" id="ARBA00022475"/>
    </source>
</evidence>
<keyword evidence="3 6" id="KW-0812">Transmembrane</keyword>
<comment type="subcellular location">
    <subcellularLocation>
        <location evidence="1">Cell membrane</location>
        <topology evidence="1">Multi-pass membrane protein</topology>
    </subcellularLocation>
</comment>
<dbReference type="RefSeq" id="WP_270043066.1">
    <property type="nucleotide sequence ID" value="NZ_JAPDOD010000028.1"/>
</dbReference>